<comment type="subcellular location">
    <subcellularLocation>
        <location evidence="4 14">Cytoplasm</location>
    </subcellularLocation>
</comment>
<keyword evidence="12 14" id="KW-0378">Hydrolase</keyword>
<keyword evidence="19" id="KW-1185">Reference proteome</keyword>
<dbReference type="InterPro" id="IPR012337">
    <property type="entry name" value="RNaseH-like_sf"/>
</dbReference>
<dbReference type="GO" id="GO:0003723">
    <property type="term" value="F:RNA binding"/>
    <property type="evidence" value="ECO:0007669"/>
    <property type="project" value="UniProtKB-UniRule"/>
</dbReference>
<dbReference type="InterPro" id="IPR024567">
    <property type="entry name" value="RNase_HII/HIII_dom"/>
</dbReference>
<feature type="binding site" evidence="14 15">
    <location>
        <position position="135"/>
    </location>
    <ligand>
        <name>a divalent metal cation</name>
        <dbReference type="ChEBI" id="CHEBI:60240"/>
    </ligand>
</feature>
<evidence type="ECO:0000256" key="2">
    <source>
        <dbReference type="ARBA" id="ARBA00001946"/>
    </source>
</evidence>
<dbReference type="PANTHER" id="PTHR10954">
    <property type="entry name" value="RIBONUCLEASE H2 SUBUNIT A"/>
    <property type="match status" value="1"/>
</dbReference>
<keyword evidence="8 14" id="KW-0963">Cytoplasm</keyword>
<feature type="binding site" evidence="14 15">
    <location>
        <position position="44"/>
    </location>
    <ligand>
        <name>a divalent metal cation</name>
        <dbReference type="ChEBI" id="CHEBI:60240"/>
    </ligand>
</feature>
<dbReference type="HAMAP" id="MF_00052_B">
    <property type="entry name" value="RNase_HII_B"/>
    <property type="match status" value="1"/>
</dbReference>
<dbReference type="NCBIfam" id="NF000594">
    <property type="entry name" value="PRK00015.1-1"/>
    <property type="match status" value="1"/>
</dbReference>
<dbReference type="GO" id="GO:0043137">
    <property type="term" value="P:DNA replication, removal of RNA primer"/>
    <property type="evidence" value="ECO:0007669"/>
    <property type="project" value="TreeGrafter"/>
</dbReference>
<dbReference type="InterPro" id="IPR001352">
    <property type="entry name" value="RNase_HII/HIII"/>
</dbReference>
<dbReference type="SUPFAM" id="SSF53098">
    <property type="entry name" value="Ribonuclease H-like"/>
    <property type="match status" value="1"/>
</dbReference>
<evidence type="ECO:0000256" key="3">
    <source>
        <dbReference type="ARBA" id="ARBA00004065"/>
    </source>
</evidence>
<comment type="function">
    <text evidence="3 14 16">Endonuclease that specifically degrades the RNA of RNA-DNA hybrids.</text>
</comment>
<dbReference type="EC" id="3.1.26.4" evidence="6 14"/>
<comment type="cofactor">
    <cofactor evidence="2">
        <name>Mg(2+)</name>
        <dbReference type="ChEBI" id="CHEBI:18420"/>
    </cofactor>
</comment>
<dbReference type="Gene3D" id="3.30.420.10">
    <property type="entry name" value="Ribonuclease H-like superfamily/Ribonuclease H"/>
    <property type="match status" value="1"/>
</dbReference>
<evidence type="ECO:0000256" key="5">
    <source>
        <dbReference type="ARBA" id="ARBA00007383"/>
    </source>
</evidence>
<evidence type="ECO:0000256" key="16">
    <source>
        <dbReference type="RuleBase" id="RU003515"/>
    </source>
</evidence>
<dbReference type="GO" id="GO:0004523">
    <property type="term" value="F:RNA-DNA hybrid ribonuclease activity"/>
    <property type="evidence" value="ECO:0007669"/>
    <property type="project" value="UniProtKB-UniRule"/>
</dbReference>
<proteinExistence type="inferred from homology"/>
<organism evidence="18 19">
    <name type="scientific">Neisseria subflava</name>
    <dbReference type="NCBI Taxonomy" id="28449"/>
    <lineage>
        <taxon>Bacteria</taxon>
        <taxon>Pseudomonadati</taxon>
        <taxon>Pseudomonadota</taxon>
        <taxon>Betaproteobacteria</taxon>
        <taxon>Neisseriales</taxon>
        <taxon>Neisseriaceae</taxon>
        <taxon>Neisseria</taxon>
    </lineage>
</organism>
<dbReference type="InterPro" id="IPR022898">
    <property type="entry name" value="RNase_HII"/>
</dbReference>
<protein>
    <recommendedName>
        <fullName evidence="7 14">Ribonuclease HII</fullName>
        <shortName evidence="14">RNase HII</shortName>
        <ecNumber evidence="6 14">3.1.26.4</ecNumber>
    </recommendedName>
</protein>
<evidence type="ECO:0000256" key="11">
    <source>
        <dbReference type="ARBA" id="ARBA00022759"/>
    </source>
</evidence>
<evidence type="ECO:0000313" key="18">
    <source>
        <dbReference type="EMBL" id="VTY03686.1"/>
    </source>
</evidence>
<comment type="cofactor">
    <cofactor evidence="14 15">
        <name>Mn(2+)</name>
        <dbReference type="ChEBI" id="CHEBI:29035"/>
    </cofactor>
    <cofactor evidence="14 15">
        <name>Mg(2+)</name>
        <dbReference type="ChEBI" id="CHEBI:18420"/>
    </cofactor>
    <text evidence="14 15">Manganese or magnesium. Binds 1 divalent metal ion per monomer in the absence of substrate. May bind a second metal ion after substrate binding.</text>
</comment>
<keyword evidence="13 14" id="KW-0464">Manganese</keyword>
<evidence type="ECO:0000259" key="17">
    <source>
        <dbReference type="PROSITE" id="PS51975"/>
    </source>
</evidence>
<dbReference type="GO" id="GO:0006298">
    <property type="term" value="P:mismatch repair"/>
    <property type="evidence" value="ECO:0007669"/>
    <property type="project" value="TreeGrafter"/>
</dbReference>
<reference evidence="18" key="1">
    <citation type="submission" date="2019-05" db="EMBL/GenBank/DDBJ databases">
        <authorList>
            <person name="Hibberd M."/>
        </authorList>
    </citation>
    <scope>NUCLEOTIDE SEQUENCE</scope>
    <source>
        <strain evidence="18">Neisseria_subflava_BgEED23</strain>
    </source>
</reference>
<evidence type="ECO:0000256" key="7">
    <source>
        <dbReference type="ARBA" id="ARBA00019179"/>
    </source>
</evidence>
<evidence type="ECO:0000256" key="9">
    <source>
        <dbReference type="ARBA" id="ARBA00022722"/>
    </source>
</evidence>
<dbReference type="EMBL" id="CABFLZ010000007">
    <property type="protein sequence ID" value="VTY03686.1"/>
    <property type="molecule type" value="Genomic_DNA"/>
</dbReference>
<evidence type="ECO:0000256" key="6">
    <source>
        <dbReference type="ARBA" id="ARBA00012180"/>
    </source>
</evidence>
<dbReference type="AlphaFoldDB" id="A0A9X9QXA1"/>
<evidence type="ECO:0000256" key="14">
    <source>
        <dbReference type="HAMAP-Rule" id="MF_00052"/>
    </source>
</evidence>
<dbReference type="NCBIfam" id="NF000595">
    <property type="entry name" value="PRK00015.1-3"/>
    <property type="match status" value="1"/>
</dbReference>
<dbReference type="GO" id="GO:0032299">
    <property type="term" value="C:ribonuclease H2 complex"/>
    <property type="evidence" value="ECO:0007669"/>
    <property type="project" value="TreeGrafter"/>
</dbReference>
<comment type="similarity">
    <text evidence="5 14 16">Belongs to the RNase HII family.</text>
</comment>
<dbReference type="Proteomes" id="UP000626795">
    <property type="component" value="Unassembled WGS sequence"/>
</dbReference>
<sequence>MKFELLPNGLNYCRISLPQADIMAALNQIGGEEMATVLSAGVDEAGRGPLVGSVFAAAVILPEHFDLPGLTDSKKLSEKKRDMLAQMIKEQAVAWSIAFADPDEILQLNILHATMAAMKRAIEGLLVAPDKVWIDGNRVPKDLNVPAEAVVKGDSKIIEISAASVLAKTARDAEMYELAKRYPQYGFDRHKGYGTAQHLAALKQYGVLPEHRRDFAPVKTLLAQGNLFEE</sequence>
<evidence type="ECO:0000256" key="13">
    <source>
        <dbReference type="ARBA" id="ARBA00023211"/>
    </source>
</evidence>
<dbReference type="FunFam" id="3.30.420.10:FF:000006">
    <property type="entry name" value="Ribonuclease HII"/>
    <property type="match status" value="1"/>
</dbReference>
<dbReference type="NCBIfam" id="NF000596">
    <property type="entry name" value="PRK00015.1-4"/>
    <property type="match status" value="1"/>
</dbReference>
<accession>A0A9X9QXA1</accession>
<comment type="catalytic activity">
    <reaction evidence="1 14 15 16">
        <text>Endonucleolytic cleavage to 5'-phosphomonoester.</text>
        <dbReference type="EC" id="3.1.26.4"/>
    </reaction>
</comment>
<evidence type="ECO:0000256" key="15">
    <source>
        <dbReference type="PROSITE-ProRule" id="PRU01319"/>
    </source>
</evidence>
<feature type="binding site" evidence="14 15">
    <location>
        <position position="43"/>
    </location>
    <ligand>
        <name>a divalent metal cation</name>
        <dbReference type="ChEBI" id="CHEBI:60240"/>
    </ligand>
</feature>
<dbReference type="PROSITE" id="PS51975">
    <property type="entry name" value="RNASE_H_2"/>
    <property type="match status" value="1"/>
</dbReference>
<evidence type="ECO:0000256" key="12">
    <source>
        <dbReference type="ARBA" id="ARBA00022801"/>
    </source>
</evidence>
<dbReference type="Pfam" id="PF01351">
    <property type="entry name" value="RNase_HII"/>
    <property type="match status" value="1"/>
</dbReference>
<evidence type="ECO:0000256" key="4">
    <source>
        <dbReference type="ARBA" id="ARBA00004496"/>
    </source>
</evidence>
<keyword evidence="10 14" id="KW-0479">Metal-binding</keyword>
<keyword evidence="9 14" id="KW-0540">Nuclease</keyword>
<gene>
    <name evidence="14 18" type="primary">rnhB</name>
    <name evidence="18" type="ORF">ONOEEDHL_01956</name>
</gene>
<comment type="caution">
    <text evidence="18">The sequence shown here is derived from an EMBL/GenBank/DDBJ whole genome shotgun (WGS) entry which is preliminary data.</text>
</comment>
<name>A0A9X9QXA1_NEISU</name>
<evidence type="ECO:0000256" key="1">
    <source>
        <dbReference type="ARBA" id="ARBA00000077"/>
    </source>
</evidence>
<dbReference type="InterPro" id="IPR036397">
    <property type="entry name" value="RNaseH_sf"/>
</dbReference>
<keyword evidence="11 14" id="KW-0255">Endonuclease</keyword>
<evidence type="ECO:0000313" key="19">
    <source>
        <dbReference type="Proteomes" id="UP000626795"/>
    </source>
</evidence>
<dbReference type="CDD" id="cd07182">
    <property type="entry name" value="RNase_HII_bacteria_HII_like"/>
    <property type="match status" value="1"/>
</dbReference>
<dbReference type="GO" id="GO:0030145">
    <property type="term" value="F:manganese ion binding"/>
    <property type="evidence" value="ECO:0007669"/>
    <property type="project" value="UniProtKB-UniRule"/>
</dbReference>
<dbReference type="PANTHER" id="PTHR10954:SF18">
    <property type="entry name" value="RIBONUCLEASE HII"/>
    <property type="match status" value="1"/>
</dbReference>
<evidence type="ECO:0000256" key="10">
    <source>
        <dbReference type="ARBA" id="ARBA00022723"/>
    </source>
</evidence>
<evidence type="ECO:0000256" key="8">
    <source>
        <dbReference type="ARBA" id="ARBA00022490"/>
    </source>
</evidence>
<dbReference type="GO" id="GO:0005737">
    <property type="term" value="C:cytoplasm"/>
    <property type="evidence" value="ECO:0007669"/>
    <property type="project" value="UniProtKB-SubCell"/>
</dbReference>
<feature type="domain" description="RNase H type-2" evidence="17">
    <location>
        <begin position="37"/>
        <end position="227"/>
    </location>
</feature>